<dbReference type="InterPro" id="IPR029069">
    <property type="entry name" value="HotDog_dom_sf"/>
</dbReference>
<evidence type="ECO:0000259" key="2">
    <source>
        <dbReference type="Pfam" id="PF01575"/>
    </source>
</evidence>
<evidence type="ECO:0000313" key="3">
    <source>
        <dbReference type="EMBL" id="ARP98219.1"/>
    </source>
</evidence>
<dbReference type="EMBL" id="CP021112">
    <property type="protein sequence ID" value="ARP98219.1"/>
    <property type="molecule type" value="Genomic_DNA"/>
</dbReference>
<sequence length="187" mass="20431">MVRADRLGRRTRRACQGRQHRREAGQARAGLVRRRHFRLSPRKRRQARAAGTHAVGEAVMSTMKAGDVLFEVMLPPAGRARLAAFSEGTQDPNPIHVDEAFAKAAGFPTVLQQGPMTTAQFARLLEEHAGAGRIRVLDVFFTAPVFPKDALVLKAEVTEVGEVIRCVLTANKLDGGQTAKGTAELKR</sequence>
<dbReference type="Gene3D" id="3.10.129.10">
    <property type="entry name" value="Hotdog Thioesterase"/>
    <property type="match status" value="1"/>
</dbReference>
<protein>
    <recommendedName>
        <fullName evidence="2">MaoC-like domain-containing protein</fullName>
    </recommendedName>
</protein>
<dbReference type="KEGG" id="psin:CAK95_03285"/>
<proteinExistence type="predicted"/>
<feature type="compositionally biased region" description="Basic residues" evidence="1">
    <location>
        <begin position="9"/>
        <end position="21"/>
    </location>
</feature>
<organism evidence="3 4">
    <name type="scientific">Pseudorhodoplanes sinuspersici</name>
    <dbReference type="NCBI Taxonomy" id="1235591"/>
    <lineage>
        <taxon>Bacteria</taxon>
        <taxon>Pseudomonadati</taxon>
        <taxon>Pseudomonadota</taxon>
        <taxon>Alphaproteobacteria</taxon>
        <taxon>Hyphomicrobiales</taxon>
        <taxon>Pseudorhodoplanes</taxon>
    </lineage>
</organism>
<keyword evidence="4" id="KW-1185">Reference proteome</keyword>
<reference evidence="3 4" key="1">
    <citation type="submission" date="2017-05" db="EMBL/GenBank/DDBJ databases">
        <title>Full genome sequence of Pseudorhodoplanes sinuspersici.</title>
        <authorList>
            <person name="Dastgheib S.M.M."/>
            <person name="Shavandi M."/>
            <person name="Tirandaz H."/>
        </authorList>
    </citation>
    <scope>NUCLEOTIDE SEQUENCE [LARGE SCALE GENOMIC DNA]</scope>
    <source>
        <strain evidence="3 4">RIPI110</strain>
    </source>
</reference>
<accession>A0A1W6ZLJ2</accession>
<dbReference type="Proteomes" id="UP000194137">
    <property type="component" value="Chromosome"/>
</dbReference>
<dbReference type="STRING" id="1235591.CAK95_03285"/>
<feature type="domain" description="MaoC-like" evidence="2">
    <location>
        <begin position="79"/>
        <end position="163"/>
    </location>
</feature>
<dbReference type="SUPFAM" id="SSF54637">
    <property type="entry name" value="Thioesterase/thiol ester dehydrase-isomerase"/>
    <property type="match status" value="1"/>
</dbReference>
<dbReference type="Pfam" id="PF01575">
    <property type="entry name" value="MaoC_dehydratas"/>
    <property type="match status" value="1"/>
</dbReference>
<dbReference type="AlphaFoldDB" id="A0A1W6ZLJ2"/>
<name>A0A1W6ZLJ2_9HYPH</name>
<evidence type="ECO:0000313" key="4">
    <source>
        <dbReference type="Proteomes" id="UP000194137"/>
    </source>
</evidence>
<gene>
    <name evidence="3" type="ORF">CAK95_03285</name>
</gene>
<dbReference type="InterPro" id="IPR002539">
    <property type="entry name" value="MaoC-like_dom"/>
</dbReference>
<feature type="region of interest" description="Disordered" evidence="1">
    <location>
        <begin position="1"/>
        <end position="29"/>
    </location>
</feature>
<evidence type="ECO:0000256" key="1">
    <source>
        <dbReference type="SAM" id="MobiDB-lite"/>
    </source>
</evidence>